<sequence length="163" mass="18695">QLVDKGNRKVNYSLADFIAPNNDWLGMFAVTAGHGLNDFLIEYDSDLDDYNNIMAKVLADRLAEAFAERLHQFIRVEYWGYAIDEKLNIDSLIKEKYQGIRPAPGYPACPDHSEKDMIWKLLNVEKNIGITLTETRSMFPAASVCGWYFSHPESCYFKTQSNE</sequence>
<dbReference type="GO" id="GO:0005829">
    <property type="term" value="C:cytosol"/>
    <property type="evidence" value="ECO:0007669"/>
    <property type="project" value="TreeGrafter"/>
</dbReference>
<dbReference type="PROSITE" id="PS50974">
    <property type="entry name" value="ADOMET_ACTIVATION"/>
    <property type="match status" value="1"/>
</dbReference>
<feature type="domain" description="AdoMet activation" evidence="1">
    <location>
        <begin position="1"/>
        <end position="163"/>
    </location>
</feature>
<proteinExistence type="predicted"/>
<name>A0A382H6D0_9ZZZZ</name>
<dbReference type="EMBL" id="UINC01059443">
    <property type="protein sequence ID" value="SVB82856.1"/>
    <property type="molecule type" value="Genomic_DNA"/>
</dbReference>
<dbReference type="InterPro" id="IPR004223">
    <property type="entry name" value="VitB12-dep_Met_synth_activ_dom"/>
</dbReference>
<dbReference type="Pfam" id="PF02965">
    <property type="entry name" value="Met_synt_B12"/>
    <property type="match status" value="1"/>
</dbReference>
<dbReference type="PANTHER" id="PTHR45833">
    <property type="entry name" value="METHIONINE SYNTHASE"/>
    <property type="match status" value="1"/>
</dbReference>
<accession>A0A382H6D0</accession>
<organism evidence="2">
    <name type="scientific">marine metagenome</name>
    <dbReference type="NCBI Taxonomy" id="408172"/>
    <lineage>
        <taxon>unclassified sequences</taxon>
        <taxon>metagenomes</taxon>
        <taxon>ecological metagenomes</taxon>
    </lineage>
</organism>
<evidence type="ECO:0000259" key="1">
    <source>
        <dbReference type="PROSITE" id="PS50974"/>
    </source>
</evidence>
<dbReference type="GO" id="GO:0008705">
    <property type="term" value="F:methionine synthase activity"/>
    <property type="evidence" value="ECO:0007669"/>
    <property type="project" value="InterPro"/>
</dbReference>
<gene>
    <name evidence="2" type="ORF">METZ01_LOCUS235710</name>
</gene>
<protein>
    <recommendedName>
        <fullName evidence="1">AdoMet activation domain-containing protein</fullName>
    </recommendedName>
</protein>
<dbReference type="SUPFAM" id="SSF56507">
    <property type="entry name" value="Methionine synthase activation domain-like"/>
    <property type="match status" value="1"/>
</dbReference>
<dbReference type="Gene3D" id="3.10.196.10">
    <property type="entry name" value="Vitamin B12-dependent methionine synthase, activation domain"/>
    <property type="match status" value="2"/>
</dbReference>
<dbReference type="InterPro" id="IPR050554">
    <property type="entry name" value="Met_Synthase/Corrinoid"/>
</dbReference>
<reference evidence="2" key="1">
    <citation type="submission" date="2018-05" db="EMBL/GenBank/DDBJ databases">
        <authorList>
            <person name="Lanie J.A."/>
            <person name="Ng W.-L."/>
            <person name="Kazmierczak K.M."/>
            <person name="Andrzejewski T.M."/>
            <person name="Davidsen T.M."/>
            <person name="Wayne K.J."/>
            <person name="Tettelin H."/>
            <person name="Glass J.I."/>
            <person name="Rusch D."/>
            <person name="Podicherti R."/>
            <person name="Tsui H.-C.T."/>
            <person name="Winkler M.E."/>
        </authorList>
    </citation>
    <scope>NUCLEOTIDE SEQUENCE</scope>
</reference>
<feature type="non-terminal residue" evidence="2">
    <location>
        <position position="1"/>
    </location>
</feature>
<evidence type="ECO:0000313" key="2">
    <source>
        <dbReference type="EMBL" id="SVB82856.1"/>
    </source>
</evidence>
<dbReference type="AlphaFoldDB" id="A0A382H6D0"/>
<dbReference type="InterPro" id="IPR037010">
    <property type="entry name" value="VitB12-dep_Met_synth_activ_sf"/>
</dbReference>